<dbReference type="PANTHER" id="PTHR11839">
    <property type="entry name" value="UDP/ADP-SUGAR PYROPHOSPHATASE"/>
    <property type="match status" value="1"/>
</dbReference>
<reference evidence="10" key="1">
    <citation type="journal article" date="2015" name="Int. J. Syst. Evol. Microbiol.">
        <title>Rhizobium alvei sp. nov., isolated from a freshwater river.</title>
        <authorList>
            <person name="Sheu S.Y."/>
            <person name="Huang H.W."/>
            <person name="Young C.C."/>
            <person name="Chen W.M."/>
        </authorList>
    </citation>
    <scope>NUCLEOTIDE SEQUENCE</scope>
    <source>
        <strain evidence="10">TNR-22</strain>
    </source>
</reference>
<dbReference type="Proteomes" id="UP001174932">
    <property type="component" value="Unassembled WGS sequence"/>
</dbReference>
<evidence type="ECO:0000256" key="8">
    <source>
        <dbReference type="ARBA" id="ARBA00032272"/>
    </source>
</evidence>
<comment type="subunit">
    <text evidence="4">Homodimer.</text>
</comment>
<dbReference type="InterPro" id="IPR004385">
    <property type="entry name" value="NDP_pyrophosphatase"/>
</dbReference>
<evidence type="ECO:0000313" key="10">
    <source>
        <dbReference type="EMBL" id="MDO6963727.1"/>
    </source>
</evidence>
<keyword evidence="11" id="KW-1185">Reference proteome</keyword>
<dbReference type="InterPro" id="IPR015797">
    <property type="entry name" value="NUDIX_hydrolase-like_dom_sf"/>
</dbReference>
<dbReference type="Gene3D" id="3.90.79.10">
    <property type="entry name" value="Nucleoside Triphosphate Pyrophosphohydrolase"/>
    <property type="match status" value="1"/>
</dbReference>
<dbReference type="InterPro" id="IPR000086">
    <property type="entry name" value="NUDIX_hydrolase_dom"/>
</dbReference>
<evidence type="ECO:0000256" key="7">
    <source>
        <dbReference type="ARBA" id="ARBA00032162"/>
    </source>
</evidence>
<dbReference type="RefSeq" id="WP_304375640.1">
    <property type="nucleotide sequence ID" value="NZ_JAUOZU010000006.1"/>
</dbReference>
<dbReference type="SUPFAM" id="SSF55811">
    <property type="entry name" value="Nudix"/>
    <property type="match status" value="1"/>
</dbReference>
<evidence type="ECO:0000256" key="5">
    <source>
        <dbReference type="ARBA" id="ARBA00016377"/>
    </source>
</evidence>
<comment type="cofactor">
    <cofactor evidence="2">
        <name>Mg(2+)</name>
        <dbReference type="ChEBI" id="CHEBI:18420"/>
    </cofactor>
</comment>
<evidence type="ECO:0000259" key="9">
    <source>
        <dbReference type="PROSITE" id="PS51462"/>
    </source>
</evidence>
<dbReference type="Pfam" id="PF00293">
    <property type="entry name" value="NUDIX"/>
    <property type="match status" value="1"/>
</dbReference>
<evidence type="ECO:0000256" key="6">
    <source>
        <dbReference type="ARBA" id="ARBA00022801"/>
    </source>
</evidence>
<proteinExistence type="inferred from homology"/>
<protein>
    <recommendedName>
        <fullName evidence="5">GDP-mannose pyrophosphatase</fullName>
    </recommendedName>
    <alternativeName>
        <fullName evidence="7">GDP-mannose hydrolase</fullName>
    </alternativeName>
    <alternativeName>
        <fullName evidence="8">GDPMK</fullName>
    </alternativeName>
</protein>
<dbReference type="EMBL" id="JAUOZU010000006">
    <property type="protein sequence ID" value="MDO6963727.1"/>
    <property type="molecule type" value="Genomic_DNA"/>
</dbReference>
<evidence type="ECO:0000256" key="2">
    <source>
        <dbReference type="ARBA" id="ARBA00001946"/>
    </source>
</evidence>
<evidence type="ECO:0000256" key="4">
    <source>
        <dbReference type="ARBA" id="ARBA00011738"/>
    </source>
</evidence>
<sequence length="197" mass="21836">MDSKVLPRVTVVSAETLHRRFVHLQKMKIEHATMKGGRQTVEREVHDHGNGATILLYDPVRKTVVLVRQLRVPVFMNGHDGWLIETPAGLLDGDHPDVAICREAMEETGYRVEKADYLFDAYMSPGAVTERVSFFAAEIDTSKRAGEGGGLDEEGEDIEILELPLADAFAMIGRGEICDAKTIILLQWAVMKYGLAA</sequence>
<dbReference type="PROSITE" id="PS51462">
    <property type="entry name" value="NUDIX"/>
    <property type="match status" value="1"/>
</dbReference>
<dbReference type="PANTHER" id="PTHR11839:SF18">
    <property type="entry name" value="NUDIX HYDROLASE DOMAIN-CONTAINING PROTEIN"/>
    <property type="match status" value="1"/>
</dbReference>
<keyword evidence="6" id="KW-0378">Hydrolase</keyword>
<dbReference type="CDD" id="cd24157">
    <property type="entry name" value="NUDIX_GDPMK"/>
    <property type="match status" value="1"/>
</dbReference>
<reference evidence="10" key="2">
    <citation type="submission" date="2023-07" db="EMBL/GenBank/DDBJ databases">
        <authorList>
            <person name="Shen H."/>
        </authorList>
    </citation>
    <scope>NUCLEOTIDE SEQUENCE</scope>
    <source>
        <strain evidence="10">TNR-22</strain>
    </source>
</reference>
<comment type="catalytic activity">
    <reaction evidence="1">
        <text>GDP-alpha-D-mannose + H2O = alpha-D-mannose 1-phosphate + GMP + 2 H(+)</text>
        <dbReference type="Rhea" id="RHEA:27978"/>
        <dbReference type="ChEBI" id="CHEBI:15377"/>
        <dbReference type="ChEBI" id="CHEBI:15378"/>
        <dbReference type="ChEBI" id="CHEBI:57527"/>
        <dbReference type="ChEBI" id="CHEBI:58115"/>
        <dbReference type="ChEBI" id="CHEBI:58409"/>
    </reaction>
</comment>
<organism evidence="10 11">
    <name type="scientific">Rhizobium alvei</name>
    <dbReference type="NCBI Taxonomy" id="1132659"/>
    <lineage>
        <taxon>Bacteria</taxon>
        <taxon>Pseudomonadati</taxon>
        <taxon>Pseudomonadota</taxon>
        <taxon>Alphaproteobacteria</taxon>
        <taxon>Hyphomicrobiales</taxon>
        <taxon>Rhizobiaceae</taxon>
        <taxon>Rhizobium/Agrobacterium group</taxon>
        <taxon>Rhizobium</taxon>
    </lineage>
</organism>
<accession>A0ABT8YJT1</accession>
<evidence type="ECO:0000256" key="1">
    <source>
        <dbReference type="ARBA" id="ARBA00000847"/>
    </source>
</evidence>
<evidence type="ECO:0000313" key="11">
    <source>
        <dbReference type="Proteomes" id="UP001174932"/>
    </source>
</evidence>
<evidence type="ECO:0000256" key="3">
    <source>
        <dbReference type="ARBA" id="ARBA00007275"/>
    </source>
</evidence>
<gene>
    <name evidence="10" type="ORF">Q4481_07140</name>
</gene>
<name>A0ABT8YJT1_9HYPH</name>
<feature type="domain" description="Nudix hydrolase" evidence="9">
    <location>
        <begin position="47"/>
        <end position="191"/>
    </location>
</feature>
<comment type="similarity">
    <text evidence="3">Belongs to the Nudix hydrolase family. NudK subfamily.</text>
</comment>
<comment type="caution">
    <text evidence="10">The sequence shown here is derived from an EMBL/GenBank/DDBJ whole genome shotgun (WGS) entry which is preliminary data.</text>
</comment>
<dbReference type="NCBIfam" id="TIGR00052">
    <property type="entry name" value="nudix-type nucleoside diphosphatase, YffH/AdpP family"/>
    <property type="match status" value="1"/>
</dbReference>